<sequence length="290" mass="31657">MKSRHDGLLYVGPATVFLFVIMLVPLAYVVYTSLWGADGPTLAAYQRLLRSALFLRTLWSTFEISISAAAASMLLGYPIALHLARQSPRKRAIFMVLVLVPFWTSILVKSYAFTVLLGRHGLVNQGLSALFHTQVQLPMLFNRFGVIVGMTNYLIPFIVFPVLASLLAIDRSLYLAAEIAGAKPPRIFFQITLPLSLPGVVSAGLSTTVMSMGFFVIPALLGGRKDAMMSNLVDFYTREALDWNMASAIGVILLGIVTLAALGTDGYRKYSARRMAASHAESDTKQGVFA</sequence>
<comment type="similarity">
    <text evidence="2">Belongs to the binding-protein-dependent transport system permease family. CysTW subfamily.</text>
</comment>
<gene>
    <name evidence="10" type="ORF">FAZ95_29905</name>
</gene>
<evidence type="ECO:0000259" key="9">
    <source>
        <dbReference type="PROSITE" id="PS50928"/>
    </source>
</evidence>
<feature type="transmembrane region" description="Helical" evidence="8">
    <location>
        <begin position="153"/>
        <end position="174"/>
    </location>
</feature>
<dbReference type="PROSITE" id="PS50928">
    <property type="entry name" value="ABC_TM1"/>
    <property type="match status" value="1"/>
</dbReference>
<dbReference type="PANTHER" id="PTHR42929">
    <property type="entry name" value="INNER MEMBRANE ABC TRANSPORTER PERMEASE PROTEIN YDCU-RELATED-RELATED"/>
    <property type="match status" value="1"/>
</dbReference>
<dbReference type="PANTHER" id="PTHR42929:SF5">
    <property type="entry name" value="ABC TRANSPORTER PERMEASE PROTEIN"/>
    <property type="match status" value="1"/>
</dbReference>
<feature type="transmembrane region" description="Helical" evidence="8">
    <location>
        <begin position="241"/>
        <end position="264"/>
    </location>
</feature>
<evidence type="ECO:0000256" key="7">
    <source>
        <dbReference type="ARBA" id="ARBA00023136"/>
    </source>
</evidence>
<keyword evidence="5 8" id="KW-0812">Transmembrane</keyword>
<feature type="transmembrane region" description="Helical" evidence="8">
    <location>
        <begin position="92"/>
        <end position="112"/>
    </location>
</feature>
<evidence type="ECO:0000256" key="6">
    <source>
        <dbReference type="ARBA" id="ARBA00022989"/>
    </source>
</evidence>
<dbReference type="EMBL" id="CP040078">
    <property type="protein sequence ID" value="QCP53279.1"/>
    <property type="molecule type" value="Genomic_DNA"/>
</dbReference>
<evidence type="ECO:0000256" key="3">
    <source>
        <dbReference type="ARBA" id="ARBA00022448"/>
    </source>
</evidence>
<evidence type="ECO:0000256" key="2">
    <source>
        <dbReference type="ARBA" id="ARBA00007069"/>
    </source>
</evidence>
<evidence type="ECO:0000256" key="8">
    <source>
        <dbReference type="RuleBase" id="RU363032"/>
    </source>
</evidence>
<dbReference type="Pfam" id="PF00528">
    <property type="entry name" value="BPD_transp_1"/>
    <property type="match status" value="1"/>
</dbReference>
<dbReference type="Proteomes" id="UP000298656">
    <property type="component" value="Chromosome 2"/>
</dbReference>
<evidence type="ECO:0000256" key="4">
    <source>
        <dbReference type="ARBA" id="ARBA00022475"/>
    </source>
</evidence>
<keyword evidence="3 8" id="KW-0813">Transport</keyword>
<dbReference type="GO" id="GO:0055085">
    <property type="term" value="P:transmembrane transport"/>
    <property type="evidence" value="ECO:0007669"/>
    <property type="project" value="InterPro"/>
</dbReference>
<dbReference type="OrthoDB" id="9808619at2"/>
<dbReference type="InterPro" id="IPR000515">
    <property type="entry name" value="MetI-like"/>
</dbReference>
<evidence type="ECO:0000256" key="5">
    <source>
        <dbReference type="ARBA" id="ARBA00022692"/>
    </source>
</evidence>
<keyword evidence="6 8" id="KW-1133">Transmembrane helix</keyword>
<keyword evidence="4" id="KW-1003">Cell membrane</keyword>
<dbReference type="Gene3D" id="1.10.3720.10">
    <property type="entry name" value="MetI-like"/>
    <property type="match status" value="1"/>
</dbReference>
<feature type="transmembrane region" description="Helical" evidence="8">
    <location>
        <begin position="58"/>
        <end position="80"/>
    </location>
</feature>
<dbReference type="RefSeq" id="WP_137336049.1">
    <property type="nucleotide sequence ID" value="NZ_CP040078.1"/>
</dbReference>
<name>A0A4P8J3U0_9BURK</name>
<protein>
    <submittedName>
        <fullName evidence="10">ABC transporter permease</fullName>
    </submittedName>
</protein>
<feature type="transmembrane region" description="Helical" evidence="8">
    <location>
        <begin position="7"/>
        <end position="31"/>
    </location>
</feature>
<dbReference type="GO" id="GO:0005886">
    <property type="term" value="C:plasma membrane"/>
    <property type="evidence" value="ECO:0007669"/>
    <property type="project" value="UniProtKB-SubCell"/>
</dbReference>
<evidence type="ECO:0000313" key="11">
    <source>
        <dbReference type="Proteomes" id="UP000298656"/>
    </source>
</evidence>
<comment type="subcellular location">
    <subcellularLocation>
        <location evidence="1 8">Cell membrane</location>
        <topology evidence="1 8">Multi-pass membrane protein</topology>
    </subcellularLocation>
</comment>
<keyword evidence="7 8" id="KW-0472">Membrane</keyword>
<dbReference type="AlphaFoldDB" id="A0A4P8J3U0"/>
<feature type="transmembrane region" description="Helical" evidence="8">
    <location>
        <begin position="195"/>
        <end position="221"/>
    </location>
</feature>
<dbReference type="CDD" id="cd06261">
    <property type="entry name" value="TM_PBP2"/>
    <property type="match status" value="1"/>
</dbReference>
<keyword evidence="11" id="KW-1185">Reference proteome</keyword>
<reference evidence="10 11" key="1">
    <citation type="submission" date="2019-05" db="EMBL/GenBank/DDBJ databases">
        <title>Burkholderia sp. DHOD12, isolated from subtropical forest soil.</title>
        <authorList>
            <person name="Gao Z.-H."/>
            <person name="Qiu L.-H."/>
        </authorList>
    </citation>
    <scope>NUCLEOTIDE SEQUENCE [LARGE SCALE GENOMIC DNA]</scope>
    <source>
        <strain evidence="10 11">DHOD12</strain>
    </source>
</reference>
<proteinExistence type="inferred from homology"/>
<feature type="domain" description="ABC transmembrane type-1" evidence="9">
    <location>
        <begin position="58"/>
        <end position="264"/>
    </location>
</feature>
<dbReference type="InterPro" id="IPR035906">
    <property type="entry name" value="MetI-like_sf"/>
</dbReference>
<dbReference type="KEGG" id="tvl:FAZ95_29905"/>
<organism evidence="10 11">
    <name type="scientific">Trinickia violacea</name>
    <dbReference type="NCBI Taxonomy" id="2571746"/>
    <lineage>
        <taxon>Bacteria</taxon>
        <taxon>Pseudomonadati</taxon>
        <taxon>Pseudomonadota</taxon>
        <taxon>Betaproteobacteria</taxon>
        <taxon>Burkholderiales</taxon>
        <taxon>Burkholderiaceae</taxon>
        <taxon>Trinickia</taxon>
    </lineage>
</organism>
<evidence type="ECO:0000313" key="10">
    <source>
        <dbReference type="EMBL" id="QCP53279.1"/>
    </source>
</evidence>
<dbReference type="SUPFAM" id="SSF161098">
    <property type="entry name" value="MetI-like"/>
    <property type="match status" value="1"/>
</dbReference>
<accession>A0A4P8J3U0</accession>
<evidence type="ECO:0000256" key="1">
    <source>
        <dbReference type="ARBA" id="ARBA00004651"/>
    </source>
</evidence>